<evidence type="ECO:0000313" key="9">
    <source>
        <dbReference type="Proteomes" id="UP000022447"/>
    </source>
</evidence>
<keyword evidence="5" id="KW-0864">Zinc transport</keyword>
<dbReference type="PANTHER" id="PTHR42953">
    <property type="entry name" value="HIGH-AFFINITY ZINC UPTAKE SYSTEM PROTEIN ZNUA-RELATED"/>
    <property type="match status" value="1"/>
</dbReference>
<proteinExistence type="inferred from homology"/>
<dbReference type="Gene3D" id="3.40.50.1980">
    <property type="entry name" value="Nitrogenase molybdenum iron protein domain"/>
    <property type="match status" value="3"/>
</dbReference>
<keyword evidence="4 7" id="KW-0732">Signal</keyword>
<dbReference type="PATRIC" id="fig|1449350.3.peg.3104"/>
<evidence type="ECO:0000256" key="4">
    <source>
        <dbReference type="ARBA" id="ARBA00022729"/>
    </source>
</evidence>
<dbReference type="eggNOG" id="COG4531">
    <property type="taxonomic scope" value="Bacteria"/>
</dbReference>
<accession>X7EES7</accession>
<dbReference type="EMBL" id="JALZ01000019">
    <property type="protein sequence ID" value="ETX13726.1"/>
    <property type="molecule type" value="Genomic_DNA"/>
</dbReference>
<organism evidence="8 9">
    <name type="scientific">Roseivivax halodurans JCM 10272</name>
    <dbReference type="NCBI Taxonomy" id="1449350"/>
    <lineage>
        <taxon>Bacteria</taxon>
        <taxon>Pseudomonadati</taxon>
        <taxon>Pseudomonadota</taxon>
        <taxon>Alphaproteobacteria</taxon>
        <taxon>Rhodobacterales</taxon>
        <taxon>Roseobacteraceae</taxon>
        <taxon>Roseivivax</taxon>
    </lineage>
</organism>
<dbReference type="AlphaFoldDB" id="X7EES7"/>
<dbReference type="SUPFAM" id="SSF53807">
    <property type="entry name" value="Helical backbone' metal receptor"/>
    <property type="match status" value="1"/>
</dbReference>
<keyword evidence="9" id="KW-1185">Reference proteome</keyword>
<dbReference type="Pfam" id="PF01297">
    <property type="entry name" value="ZnuA"/>
    <property type="match status" value="1"/>
</dbReference>
<dbReference type="PANTHER" id="PTHR42953:SF3">
    <property type="entry name" value="HIGH-AFFINITY ZINC UPTAKE SYSTEM PROTEIN ZNUA"/>
    <property type="match status" value="1"/>
</dbReference>
<gene>
    <name evidence="8" type="ORF">OCH239_07090</name>
</gene>
<dbReference type="STRING" id="1449350.OCH239_07090"/>
<evidence type="ECO:0000313" key="8">
    <source>
        <dbReference type="EMBL" id="ETX13726.1"/>
    </source>
</evidence>
<dbReference type="InterPro" id="IPR050492">
    <property type="entry name" value="Bact_metal-bind_prot9"/>
</dbReference>
<dbReference type="InterPro" id="IPR006127">
    <property type="entry name" value="ZnuA-like"/>
</dbReference>
<evidence type="ECO:0000256" key="1">
    <source>
        <dbReference type="ARBA" id="ARBA00011028"/>
    </source>
</evidence>
<protein>
    <recommendedName>
        <fullName evidence="2">High-affinity zinc uptake system protein ZnuA</fullName>
    </recommendedName>
</protein>
<evidence type="ECO:0000256" key="7">
    <source>
        <dbReference type="SAM" id="SignalP"/>
    </source>
</evidence>
<dbReference type="Proteomes" id="UP000022447">
    <property type="component" value="Unassembled WGS sequence"/>
</dbReference>
<feature type="chain" id="PRO_5004978300" description="High-affinity zinc uptake system protein ZnuA" evidence="7">
    <location>
        <begin position="25"/>
        <end position="374"/>
    </location>
</feature>
<dbReference type="OrthoDB" id="7346865at2"/>
<reference evidence="8 9" key="1">
    <citation type="submission" date="2014-01" db="EMBL/GenBank/DDBJ databases">
        <title>Roseivivax halodurans JCM 10272 Genome Sequencing.</title>
        <authorList>
            <person name="Lai Q."/>
            <person name="Li G."/>
            <person name="Shao Z."/>
        </authorList>
    </citation>
    <scope>NUCLEOTIDE SEQUENCE [LARGE SCALE GENOMIC DNA]</scope>
    <source>
        <strain evidence="8 9">JCM 10272</strain>
    </source>
</reference>
<evidence type="ECO:0000256" key="5">
    <source>
        <dbReference type="ARBA" id="ARBA00022906"/>
    </source>
</evidence>
<comment type="similarity">
    <text evidence="1">Belongs to the bacterial solute-binding protein 9 family.</text>
</comment>
<keyword evidence="5" id="KW-0862">Zinc</keyword>
<name>X7EES7_9RHOB</name>
<keyword evidence="3" id="KW-0813">Transport</keyword>
<feature type="region of interest" description="Disordered" evidence="6">
    <location>
        <begin position="127"/>
        <end position="210"/>
    </location>
</feature>
<feature type="signal peptide" evidence="7">
    <location>
        <begin position="1"/>
        <end position="24"/>
    </location>
</feature>
<evidence type="ECO:0000256" key="2">
    <source>
        <dbReference type="ARBA" id="ARBA00015915"/>
    </source>
</evidence>
<comment type="caution">
    <text evidence="8">The sequence shown here is derived from an EMBL/GenBank/DDBJ whole genome shotgun (WGS) entry which is preliminary data.</text>
</comment>
<keyword evidence="5" id="KW-0406">Ion transport</keyword>
<evidence type="ECO:0000256" key="3">
    <source>
        <dbReference type="ARBA" id="ARBA00022448"/>
    </source>
</evidence>
<sequence length="374" mass="40093">MSMSFGKSLAGSVLALAAASAAQADVPQVATDIAPVHGLVARVMDGLGEPALVVQPGASPHSYSMRPSEARALEQSDAVFWIGAELEPWLEESIDTLASDALVVELLGVDGITTLEFREGATFEAHDHEHGDEPHADHDHDHASEEHAAHDHADETAHDDHDHADEASHEGEKHDGHDHGDEEHDHEGEDHAGHDHAGHSHEGVDPHAWLDPENAKTWLDVIAEDLAELDPENAETYRANATAGREEIDAAMADVETMLSTADDVSFVVFHDAYHYFENRFGISAAGAISLSDATDPSPARVEEVRDTIRDLGVACVFAEPQFNQDLVATVSDGTDVQAAVIDPLGFELEMGPDFYPELIRSIGDSIASCTSSS</sequence>
<dbReference type="GO" id="GO:0046872">
    <property type="term" value="F:metal ion binding"/>
    <property type="evidence" value="ECO:0007669"/>
    <property type="project" value="InterPro"/>
</dbReference>
<evidence type="ECO:0000256" key="6">
    <source>
        <dbReference type="SAM" id="MobiDB-lite"/>
    </source>
</evidence>
<dbReference type="GO" id="GO:0006829">
    <property type="term" value="P:zinc ion transport"/>
    <property type="evidence" value="ECO:0007669"/>
    <property type="project" value="UniProtKB-KW"/>
</dbReference>